<keyword evidence="10 11" id="KW-0472">Membrane</keyword>
<dbReference type="RefSeq" id="XP_071917556.1">
    <property type="nucleotide sequence ID" value="XM_072061455.1"/>
</dbReference>
<dbReference type="PANTHER" id="PTHR35307:SF3">
    <property type="entry name" value="DUF4220 DOMAIN-CONTAINING PROTEIN"/>
    <property type="match status" value="1"/>
</dbReference>
<name>A0ABM4VDG2_COFAR</name>
<evidence type="ECO:0000256" key="4">
    <source>
        <dbReference type="ARBA" id="ARBA00022448"/>
    </source>
</evidence>
<feature type="transmembrane region" description="Helical" evidence="11">
    <location>
        <begin position="227"/>
        <end position="246"/>
    </location>
</feature>
<feature type="transmembrane region" description="Helical" evidence="11">
    <location>
        <begin position="110"/>
        <end position="132"/>
    </location>
</feature>
<evidence type="ECO:0000256" key="9">
    <source>
        <dbReference type="ARBA" id="ARBA00023034"/>
    </source>
</evidence>
<dbReference type="InterPro" id="IPR005578">
    <property type="entry name" value="Yif1_fam"/>
</dbReference>
<keyword evidence="7" id="KW-0653">Protein transport</keyword>
<evidence type="ECO:0000256" key="11">
    <source>
        <dbReference type="SAM" id="Phobius"/>
    </source>
</evidence>
<evidence type="ECO:0000256" key="2">
    <source>
        <dbReference type="ARBA" id="ARBA00004653"/>
    </source>
</evidence>
<evidence type="ECO:0000256" key="1">
    <source>
        <dbReference type="ARBA" id="ARBA00004477"/>
    </source>
</evidence>
<proteinExistence type="inferred from homology"/>
<comment type="subcellular location">
    <subcellularLocation>
        <location evidence="1">Endoplasmic reticulum membrane</location>
        <topology evidence="1">Multi-pass membrane protein</topology>
    </subcellularLocation>
    <subcellularLocation>
        <location evidence="2">Golgi apparatus membrane</location>
        <topology evidence="2">Multi-pass membrane protein</topology>
    </subcellularLocation>
</comment>
<keyword evidence="4" id="KW-0813">Transport</keyword>
<evidence type="ECO:0000256" key="3">
    <source>
        <dbReference type="ARBA" id="ARBA00009727"/>
    </source>
</evidence>
<reference evidence="13" key="1">
    <citation type="submission" date="2025-08" db="UniProtKB">
        <authorList>
            <consortium name="RefSeq"/>
        </authorList>
    </citation>
    <scope>IDENTIFICATION</scope>
    <source>
        <tissue evidence="13">Leaves</tissue>
    </source>
</reference>
<evidence type="ECO:0000256" key="6">
    <source>
        <dbReference type="ARBA" id="ARBA00022824"/>
    </source>
</evidence>
<accession>A0ABM4VDG2</accession>
<keyword evidence="5 11" id="KW-0812">Transmembrane</keyword>
<feature type="transmembrane region" description="Helical" evidence="11">
    <location>
        <begin position="144"/>
        <end position="168"/>
    </location>
</feature>
<keyword evidence="6" id="KW-0256">Endoplasmic reticulum</keyword>
<protein>
    <submittedName>
        <fullName evidence="13">Uncharacterized protein isoform X1</fullName>
    </submittedName>
</protein>
<keyword evidence="8 11" id="KW-1133">Transmembrane helix</keyword>
<dbReference type="PANTHER" id="PTHR35307">
    <property type="entry name" value="PROTEIN, PUTATIVE-RELATED"/>
    <property type="match status" value="1"/>
</dbReference>
<evidence type="ECO:0000313" key="13">
    <source>
        <dbReference type="RefSeq" id="XP_071917556.1"/>
    </source>
</evidence>
<dbReference type="GeneID" id="140004561"/>
<dbReference type="Proteomes" id="UP001652660">
    <property type="component" value="Chromosome 8e"/>
</dbReference>
<feature type="transmembrane region" description="Helical" evidence="11">
    <location>
        <begin position="12"/>
        <end position="31"/>
    </location>
</feature>
<feature type="transmembrane region" description="Helical" evidence="11">
    <location>
        <begin position="334"/>
        <end position="353"/>
    </location>
</feature>
<dbReference type="Pfam" id="PF03878">
    <property type="entry name" value="YIF1"/>
    <property type="match status" value="1"/>
</dbReference>
<sequence length="806" mass="90460">MGDYIDQTIQPLPWIGLYAAAASLICTLSMAADAVHAVRCKKFWFPCKFFTLNAMTLTLLGVGTKLTVDLNTPMEGTRDQLSKLSSTIFMTSVMGNSLTSLGAMDDQEMLMSLMALVILVVTAIVNICIEIRLNVADYSLWTEYILATTVMFIMLLIFVSSALSVPIVKEHIKAQYQEMDQTALNDENAQNGTFSAENVKSVIRRYWVMAATGNPQFVMARSATSTTCGAICLLSALTLGEAIIRISNLYGLHSSSDYHWSTMCILVVQSVGIAVGTIAPTFRWFTAAILKCLEKRRKGNKFELKIETYWTQQLEYWQESRIPFSIRGIKGRKLVYNIRYIILSLCIKVQIMIVGAGKFIQLLSASLLSFFKLLLSRIKILRVESEFDSSASTDQRHQDPKYGEEQNLSPYILLLEGEIELPRQTLKIVFCEVDELILKGKKQQPKYLLELLGKSQGFHGVADFDNEQVPSLCSKDPPNCWTLPVVTLASIAIALPNIQNDKADRLLRSVSEGLRFANMIVKHQNNRKEFINICNAADLVWVGLELYHKWLEEDINSLEGKTSPEVLEGLAKVAERNLIEFKASKHGKLPDNPLQWPLKVIAANSLYRISKTMLLYYQGGNDLTDEQLFAKISIMIADIFLACLASLPHIISMKCHSDAVEKRERSIRQAAILLAGNNLVKNEFGAYGEKIFGSSSSFLQSNYVSRHLSNPQYYLEVNDDYVKNKIKMILFPFLHKGHWIRATEMVGGEILYKPPYCDINAPDLYIPMMAFGTCMVLAGFFLGINGNFSPEALGVHFTTALLCWIL</sequence>
<evidence type="ECO:0000313" key="12">
    <source>
        <dbReference type="Proteomes" id="UP001652660"/>
    </source>
</evidence>
<comment type="similarity">
    <text evidence="3">Belongs to the YIF1 family.</text>
</comment>
<gene>
    <name evidence="13" type="primary">LOC140004561</name>
</gene>
<evidence type="ECO:0000256" key="10">
    <source>
        <dbReference type="ARBA" id="ARBA00023136"/>
    </source>
</evidence>
<evidence type="ECO:0000256" key="5">
    <source>
        <dbReference type="ARBA" id="ARBA00022692"/>
    </source>
</evidence>
<keyword evidence="12" id="KW-1185">Reference proteome</keyword>
<feature type="transmembrane region" description="Helical" evidence="11">
    <location>
        <begin position="266"/>
        <end position="290"/>
    </location>
</feature>
<keyword evidence="9" id="KW-0333">Golgi apparatus</keyword>
<organism evidence="12 13">
    <name type="scientific">Coffea arabica</name>
    <name type="common">Arabian coffee</name>
    <dbReference type="NCBI Taxonomy" id="13443"/>
    <lineage>
        <taxon>Eukaryota</taxon>
        <taxon>Viridiplantae</taxon>
        <taxon>Streptophyta</taxon>
        <taxon>Embryophyta</taxon>
        <taxon>Tracheophyta</taxon>
        <taxon>Spermatophyta</taxon>
        <taxon>Magnoliopsida</taxon>
        <taxon>eudicotyledons</taxon>
        <taxon>Gunneridae</taxon>
        <taxon>Pentapetalae</taxon>
        <taxon>asterids</taxon>
        <taxon>lamiids</taxon>
        <taxon>Gentianales</taxon>
        <taxon>Rubiaceae</taxon>
        <taxon>Ixoroideae</taxon>
        <taxon>Gardenieae complex</taxon>
        <taxon>Bertiereae - Coffeeae clade</taxon>
        <taxon>Coffeeae</taxon>
        <taxon>Coffea</taxon>
    </lineage>
</organism>
<evidence type="ECO:0000256" key="8">
    <source>
        <dbReference type="ARBA" id="ARBA00022989"/>
    </source>
</evidence>
<evidence type="ECO:0000256" key="7">
    <source>
        <dbReference type="ARBA" id="ARBA00022927"/>
    </source>
</evidence>